<keyword evidence="2" id="KW-1185">Reference proteome</keyword>
<dbReference type="EMBL" id="SJPP01000001">
    <property type="protein sequence ID" value="TWU13376.1"/>
    <property type="molecule type" value="Genomic_DNA"/>
</dbReference>
<evidence type="ECO:0000313" key="2">
    <source>
        <dbReference type="Proteomes" id="UP000320735"/>
    </source>
</evidence>
<proteinExistence type="predicted"/>
<dbReference type="AlphaFoldDB" id="A0A5C6BQ78"/>
<name>A0A5C6BQ78_9PLAN</name>
<dbReference type="Proteomes" id="UP000320735">
    <property type="component" value="Unassembled WGS sequence"/>
</dbReference>
<gene>
    <name evidence="1" type="ORF">CA54_22110</name>
</gene>
<accession>A0A5C6BQ78</accession>
<reference evidence="1 2" key="1">
    <citation type="submission" date="2019-02" db="EMBL/GenBank/DDBJ databases">
        <title>Deep-cultivation of Planctomycetes and their phenomic and genomic characterization uncovers novel biology.</title>
        <authorList>
            <person name="Wiegand S."/>
            <person name="Jogler M."/>
            <person name="Boedeker C."/>
            <person name="Pinto D."/>
            <person name="Vollmers J."/>
            <person name="Rivas-Marin E."/>
            <person name="Kohn T."/>
            <person name="Peeters S.H."/>
            <person name="Heuer A."/>
            <person name="Rast P."/>
            <person name="Oberbeckmann S."/>
            <person name="Bunk B."/>
            <person name="Jeske O."/>
            <person name="Meyerdierks A."/>
            <person name="Storesund J.E."/>
            <person name="Kallscheuer N."/>
            <person name="Luecker S."/>
            <person name="Lage O.M."/>
            <person name="Pohl T."/>
            <person name="Merkel B.J."/>
            <person name="Hornburger P."/>
            <person name="Mueller R.-W."/>
            <person name="Bruemmer F."/>
            <person name="Labrenz M."/>
            <person name="Spormann A.M."/>
            <person name="Op Den Camp H."/>
            <person name="Overmann J."/>
            <person name="Amann R."/>
            <person name="Jetten M.S.M."/>
            <person name="Mascher T."/>
            <person name="Medema M.H."/>
            <person name="Devos D.P."/>
            <person name="Kaster A.-K."/>
            <person name="Ovreas L."/>
            <person name="Rohde M."/>
            <person name="Galperin M.Y."/>
            <person name="Jogler C."/>
        </authorList>
    </citation>
    <scope>NUCLEOTIDE SEQUENCE [LARGE SCALE GENOMIC DNA]</scope>
    <source>
        <strain evidence="1 2">CA54</strain>
    </source>
</reference>
<sequence length="443" mass="49443">MNTTDDYADVISKTIGMVRDEATQRLAQKNGLHVLDVTWEDTARFDNSAVGPNISDMTIQVQHKIAGSDEFELSCMPVIRYPNFSDLSADISPDEFYLLVGNEKEQPLEKITLRELLRNLRTYLTDSKSWKGDGKSLLADDRDSHVLVSSQACFLPIPKDGIAEFNPVLFNYQSRAGDPAVLTILATREGTSVTVIDNTRDGFEAGETWGQRLFFNQNGERASLTGQRKSDFLAATDDIATGESTEAPSPEDREGLNLVLLIQVPLKQKEPMQFDTMPVGFAGGDTGILMYCDAGLSDVEEAVIGHGKVEGPFTEIDGLEIERDDTYPIRVTVQFYKATSNGVVSEQDMMDIAKQINKVYQQADYVGSLVVEGPTGRPTEYHGMHVEPPHWWEAFWQRHGENTGQTREQAIAMMRKLLGENWQEVSMEEAEQAIAQKKPHLKE</sequence>
<dbReference type="RefSeq" id="WP_197532361.1">
    <property type="nucleotide sequence ID" value="NZ_SJPP01000001.1"/>
</dbReference>
<evidence type="ECO:0000313" key="1">
    <source>
        <dbReference type="EMBL" id="TWU13376.1"/>
    </source>
</evidence>
<organism evidence="1 2">
    <name type="scientific">Symmachiella macrocystis</name>
    <dbReference type="NCBI Taxonomy" id="2527985"/>
    <lineage>
        <taxon>Bacteria</taxon>
        <taxon>Pseudomonadati</taxon>
        <taxon>Planctomycetota</taxon>
        <taxon>Planctomycetia</taxon>
        <taxon>Planctomycetales</taxon>
        <taxon>Planctomycetaceae</taxon>
        <taxon>Symmachiella</taxon>
    </lineage>
</organism>
<comment type="caution">
    <text evidence="1">The sequence shown here is derived from an EMBL/GenBank/DDBJ whole genome shotgun (WGS) entry which is preliminary data.</text>
</comment>
<protein>
    <submittedName>
        <fullName evidence="1">Uncharacterized protein</fullName>
    </submittedName>
</protein>